<dbReference type="Proteomes" id="UP000823941">
    <property type="component" value="Chromosome 3"/>
</dbReference>
<evidence type="ECO:0000256" key="5">
    <source>
        <dbReference type="ARBA" id="ARBA00022490"/>
    </source>
</evidence>
<comment type="caution">
    <text evidence="8">The sequence shown here is derived from an EMBL/GenBank/DDBJ whole genome shotgun (WGS) entry which is preliminary data.</text>
</comment>
<gene>
    <name evidence="8" type="ORF">JYU34_001451</name>
</gene>
<dbReference type="PANTHER" id="PTHR44085:SF2">
    <property type="entry name" value="SEPIAPTERIN REDUCTASE"/>
    <property type="match status" value="1"/>
</dbReference>
<dbReference type="PRINTS" id="PR00081">
    <property type="entry name" value="GDHRDH"/>
</dbReference>
<evidence type="ECO:0000256" key="4">
    <source>
        <dbReference type="ARBA" id="ARBA00019170"/>
    </source>
</evidence>
<evidence type="ECO:0000313" key="8">
    <source>
        <dbReference type="EMBL" id="KAG7312012.1"/>
    </source>
</evidence>
<dbReference type="InterPro" id="IPR051721">
    <property type="entry name" value="Biopterin_syn/organic_redct"/>
</dbReference>
<dbReference type="Pfam" id="PF00106">
    <property type="entry name" value="adh_short"/>
    <property type="match status" value="1"/>
</dbReference>
<dbReference type="EMBL" id="JAHIBW010000003">
    <property type="protein sequence ID" value="KAG7312012.1"/>
    <property type="molecule type" value="Genomic_DNA"/>
</dbReference>
<accession>A0ABQ7R3Z8</accession>
<comment type="subcellular location">
    <subcellularLocation>
        <location evidence="1">Cytoplasm</location>
    </subcellularLocation>
</comment>
<keyword evidence="5" id="KW-0963">Cytoplasm</keyword>
<evidence type="ECO:0000256" key="6">
    <source>
        <dbReference type="ARBA" id="ARBA00022857"/>
    </source>
</evidence>
<comment type="similarity">
    <text evidence="2">Belongs to the sepiapterin reductase family.</text>
</comment>
<proteinExistence type="inferred from homology"/>
<evidence type="ECO:0000256" key="2">
    <source>
        <dbReference type="ARBA" id="ARBA00010483"/>
    </source>
</evidence>
<reference evidence="8 9" key="1">
    <citation type="submission" date="2021-06" db="EMBL/GenBank/DDBJ databases">
        <title>A haploid diamondback moth (Plutella xylostella L.) genome assembly resolves 31 chromosomes and identifies a diamide resistance mutation.</title>
        <authorList>
            <person name="Ward C.M."/>
            <person name="Perry K.D."/>
            <person name="Baker G."/>
            <person name="Powis K."/>
            <person name="Heckel D.G."/>
            <person name="Baxter S.W."/>
        </authorList>
    </citation>
    <scope>NUCLEOTIDE SEQUENCE [LARGE SCALE GENOMIC DNA]</scope>
    <source>
        <strain evidence="8 9">LV</strain>
        <tissue evidence="8">Single pupa</tissue>
    </source>
</reference>
<dbReference type="NCBIfam" id="TIGR01500">
    <property type="entry name" value="sepiapter_red"/>
    <property type="match status" value="1"/>
</dbReference>
<evidence type="ECO:0000256" key="1">
    <source>
        <dbReference type="ARBA" id="ARBA00004496"/>
    </source>
</evidence>
<sequence>MAAKVSTPADASNDFSVGSVYCMVTGASQGIGRALAVEASKLFGPNSVMLLLARNEKELANTANMCESENVKVMYKPFDLSTASSEKMQDVIMQSIQGRKVTDFDVVLVFHNVGSLGNLSVETDKMENVQELESYFDLNVFNVIALNSQFLKVFQDVEDRIIIINITSLCAIKPMSGMAYYCSGKAAREMYFRVLAEEKKHIKVLNYSPGPVETSMIDYVLEEAVNDNLKQVFTAFKSQGTLLTPDVTAKKCLRILQKGVYTSGDHVDYFDDE</sequence>
<evidence type="ECO:0000256" key="3">
    <source>
        <dbReference type="ARBA" id="ARBA00013075"/>
    </source>
</evidence>
<keyword evidence="7" id="KW-0560">Oxidoreductase</keyword>
<keyword evidence="9" id="KW-1185">Reference proteome</keyword>
<organism evidence="8 9">
    <name type="scientific">Plutella xylostella</name>
    <name type="common">Diamondback moth</name>
    <name type="synonym">Plutella maculipennis</name>
    <dbReference type="NCBI Taxonomy" id="51655"/>
    <lineage>
        <taxon>Eukaryota</taxon>
        <taxon>Metazoa</taxon>
        <taxon>Ecdysozoa</taxon>
        <taxon>Arthropoda</taxon>
        <taxon>Hexapoda</taxon>
        <taxon>Insecta</taxon>
        <taxon>Pterygota</taxon>
        <taxon>Neoptera</taxon>
        <taxon>Endopterygota</taxon>
        <taxon>Lepidoptera</taxon>
        <taxon>Glossata</taxon>
        <taxon>Ditrysia</taxon>
        <taxon>Yponomeutoidea</taxon>
        <taxon>Plutellidae</taxon>
        <taxon>Plutella</taxon>
    </lineage>
</organism>
<dbReference type="InterPro" id="IPR002347">
    <property type="entry name" value="SDR_fam"/>
</dbReference>
<dbReference type="PANTHER" id="PTHR44085">
    <property type="entry name" value="SEPIAPTERIN REDUCTASE"/>
    <property type="match status" value="1"/>
</dbReference>
<dbReference type="Gene3D" id="3.40.50.720">
    <property type="entry name" value="NAD(P)-binding Rossmann-like Domain"/>
    <property type="match status" value="1"/>
</dbReference>
<dbReference type="EC" id="1.1.1.153" evidence="3"/>
<protein>
    <recommendedName>
        <fullName evidence="4">Sepiapterin reductase</fullName>
        <ecNumber evidence="3">1.1.1.153</ecNumber>
    </recommendedName>
</protein>
<dbReference type="SUPFAM" id="SSF51735">
    <property type="entry name" value="NAD(P)-binding Rossmann-fold domains"/>
    <property type="match status" value="1"/>
</dbReference>
<keyword evidence="6" id="KW-0521">NADP</keyword>
<name>A0ABQ7R3Z8_PLUXY</name>
<dbReference type="InterPro" id="IPR036291">
    <property type="entry name" value="NAD(P)-bd_dom_sf"/>
</dbReference>
<dbReference type="InterPro" id="IPR006393">
    <property type="entry name" value="Sepiapterin_red"/>
</dbReference>
<evidence type="ECO:0000313" key="9">
    <source>
        <dbReference type="Proteomes" id="UP000823941"/>
    </source>
</evidence>
<evidence type="ECO:0000256" key="7">
    <source>
        <dbReference type="ARBA" id="ARBA00023002"/>
    </source>
</evidence>